<gene>
    <name evidence="3" type="ORF">CYMTET_15262</name>
</gene>
<dbReference type="Proteomes" id="UP001190700">
    <property type="component" value="Unassembled WGS sequence"/>
</dbReference>
<feature type="region of interest" description="Disordered" evidence="1">
    <location>
        <begin position="217"/>
        <end position="280"/>
    </location>
</feature>
<feature type="compositionally biased region" description="Low complexity" evidence="1">
    <location>
        <begin position="77"/>
        <end position="92"/>
    </location>
</feature>
<evidence type="ECO:0000313" key="3">
    <source>
        <dbReference type="EMBL" id="KAK3276684.1"/>
    </source>
</evidence>
<feature type="transmembrane region" description="Helical" evidence="2">
    <location>
        <begin position="478"/>
        <end position="495"/>
    </location>
</feature>
<dbReference type="AlphaFoldDB" id="A0AAE0GEL2"/>
<organism evidence="3 4">
    <name type="scientific">Cymbomonas tetramitiformis</name>
    <dbReference type="NCBI Taxonomy" id="36881"/>
    <lineage>
        <taxon>Eukaryota</taxon>
        <taxon>Viridiplantae</taxon>
        <taxon>Chlorophyta</taxon>
        <taxon>Pyramimonadophyceae</taxon>
        <taxon>Pyramimonadales</taxon>
        <taxon>Pyramimonadaceae</taxon>
        <taxon>Cymbomonas</taxon>
    </lineage>
</organism>
<keyword evidence="2" id="KW-1133">Transmembrane helix</keyword>
<evidence type="ECO:0000313" key="4">
    <source>
        <dbReference type="Proteomes" id="UP001190700"/>
    </source>
</evidence>
<evidence type="ECO:0000256" key="2">
    <source>
        <dbReference type="SAM" id="Phobius"/>
    </source>
</evidence>
<feature type="compositionally biased region" description="Low complexity" evidence="1">
    <location>
        <begin position="338"/>
        <end position="355"/>
    </location>
</feature>
<sequence>MEFRPLSPETRLRHFRPTPDERESPSRRRHTDHSPSSYASASLAEFDSPAPGGTSPQFARRHGLTDPGLLVGRAYSSDARSPSRAARSPLPAFHTPELSTFPSHTPSPRRGSPVPSRYDSQSYDSPRYDYPSLASSGEGRNAPGSPVGSAAAAAPRTVAEWIRSLRLPDPHSAIRKFYLAQITLETVPSLTSDDLLQLDLDASVRRVLLSGIHRLRAGQQGNPSSPKFSPGVPRSTSPLRVRHTPSPAPRSPSPSRLGGTLALGAREPPTFTPARYTGSTQSSQYANLEALAKEDDVDVALKHLHSINSGAPEGEIVVEPEEEREDGVMMASGDQEPEPAAGAPLPAAPAAASAPAVPPAGTECEEERARFQQEPDYFLVSWEDLAEMPQRDFYPFTSKAKSHINYLELFAVWQQMGTGGCFLVPVWEGDEAYELVSGMREVFRPGVRRKWDRPAKPVMPITLRDLARMAEFADMESITGLALWAAILVGFYGLFRKDNLTTGKSQAWNARAMRLNVERLYIKLQGDWKSDCWERYCELDDEQRLILPAAFAEAAKELS</sequence>
<keyword evidence="2" id="KW-0472">Membrane</keyword>
<feature type="region of interest" description="Disordered" evidence="1">
    <location>
        <begin position="331"/>
        <end position="368"/>
    </location>
</feature>
<protein>
    <submittedName>
        <fullName evidence="3">Uncharacterized protein</fullName>
    </submittedName>
</protein>
<accession>A0AAE0GEL2</accession>
<reference evidence="3 4" key="1">
    <citation type="journal article" date="2015" name="Genome Biol. Evol.">
        <title>Comparative Genomics of a Bacterivorous Green Alga Reveals Evolutionary Causalities and Consequences of Phago-Mixotrophic Mode of Nutrition.</title>
        <authorList>
            <person name="Burns J.A."/>
            <person name="Paasch A."/>
            <person name="Narechania A."/>
            <person name="Kim E."/>
        </authorList>
    </citation>
    <scope>NUCLEOTIDE SEQUENCE [LARGE SCALE GENOMIC DNA]</scope>
    <source>
        <strain evidence="3 4">PLY_AMNH</strain>
    </source>
</reference>
<name>A0AAE0GEL2_9CHLO</name>
<dbReference type="Gene3D" id="1.10.150.50">
    <property type="entry name" value="Transcription Factor, Ets-1"/>
    <property type="match status" value="1"/>
</dbReference>
<feature type="compositionally biased region" description="Basic and acidic residues" evidence="1">
    <location>
        <begin position="17"/>
        <end position="26"/>
    </location>
</feature>
<dbReference type="SUPFAM" id="SSF47769">
    <property type="entry name" value="SAM/Pointed domain"/>
    <property type="match status" value="1"/>
</dbReference>
<comment type="caution">
    <text evidence="3">The sequence shown here is derived from an EMBL/GenBank/DDBJ whole genome shotgun (WGS) entry which is preliminary data.</text>
</comment>
<dbReference type="InterPro" id="IPR013761">
    <property type="entry name" value="SAM/pointed_sf"/>
</dbReference>
<proteinExistence type="predicted"/>
<evidence type="ECO:0000256" key="1">
    <source>
        <dbReference type="SAM" id="MobiDB-lite"/>
    </source>
</evidence>
<dbReference type="EMBL" id="LGRX02006433">
    <property type="protein sequence ID" value="KAK3276684.1"/>
    <property type="molecule type" value="Genomic_DNA"/>
</dbReference>
<feature type="compositionally biased region" description="Low complexity" evidence="1">
    <location>
        <begin position="106"/>
        <end position="117"/>
    </location>
</feature>
<keyword evidence="4" id="KW-1185">Reference proteome</keyword>
<keyword evidence="2" id="KW-0812">Transmembrane</keyword>
<feature type="region of interest" description="Disordered" evidence="1">
    <location>
        <begin position="1"/>
        <end position="65"/>
    </location>
</feature>
<feature type="region of interest" description="Disordered" evidence="1">
    <location>
        <begin position="77"/>
        <end position="151"/>
    </location>
</feature>
<feature type="compositionally biased region" description="Low complexity" evidence="1">
    <location>
        <begin position="142"/>
        <end position="151"/>
    </location>
</feature>